<feature type="active site" description="O-(3'-phospho-DNA)-tyrosine intermediate" evidence="11">
    <location>
        <position position="279"/>
    </location>
</feature>
<dbReference type="GO" id="GO:0009037">
    <property type="term" value="F:tyrosine-based site-specific recombinase activity"/>
    <property type="evidence" value="ECO:0007669"/>
    <property type="project" value="UniProtKB-UniRule"/>
</dbReference>
<dbReference type="EMBL" id="WMBE01000001">
    <property type="protein sequence ID" value="MDG0866005.1"/>
    <property type="molecule type" value="Genomic_DNA"/>
</dbReference>
<reference evidence="17" key="3">
    <citation type="submission" date="2023-06" db="EMBL/GenBank/DDBJ databases">
        <title>Pangenomics reveal diversification of enzyme families and niche specialization in globally abundant SAR202 bacteria.</title>
        <authorList>
            <person name="Saw J.H.W."/>
        </authorList>
    </citation>
    <scope>NUCLEOTIDE SEQUENCE [LARGE SCALE GENOMIC DNA]</scope>
    <source>
        <strain evidence="17">JH1073</strain>
    </source>
</reference>
<dbReference type="PROSITE" id="PS51898">
    <property type="entry name" value="TYR_RECOMBINASE"/>
    <property type="match status" value="1"/>
</dbReference>
<evidence type="ECO:0000259" key="14">
    <source>
        <dbReference type="PROSITE" id="PS51900"/>
    </source>
</evidence>
<dbReference type="InterPro" id="IPR013762">
    <property type="entry name" value="Integrase-like_cat_sf"/>
</dbReference>
<reference evidence="16" key="2">
    <citation type="journal article" date="2023" name="Nat. Commun.">
        <title>Cultivation of marine bacteria of the SAR202 clade.</title>
        <authorList>
            <person name="Lim Y."/>
            <person name="Seo J.H."/>
            <person name="Giovannoni S.J."/>
            <person name="Kang I."/>
            <person name="Cho J.C."/>
        </authorList>
    </citation>
    <scope>NUCLEOTIDE SEQUENCE</scope>
    <source>
        <strain evidence="16">JH1073</strain>
    </source>
</reference>
<evidence type="ECO:0000256" key="3">
    <source>
        <dbReference type="ARBA" id="ARBA00010450"/>
    </source>
</evidence>
<dbReference type="NCBIfam" id="NF040815">
    <property type="entry name" value="recomb_XerA_Arch"/>
    <property type="match status" value="1"/>
</dbReference>
<evidence type="ECO:0000256" key="9">
    <source>
        <dbReference type="ARBA" id="ARBA00023172"/>
    </source>
</evidence>
<dbReference type="Gene3D" id="1.10.443.10">
    <property type="entry name" value="Intergrase catalytic core"/>
    <property type="match status" value="1"/>
</dbReference>
<dbReference type="RefSeq" id="WP_342822787.1">
    <property type="nucleotide sequence ID" value="NZ_CP046146.1"/>
</dbReference>
<dbReference type="InterPro" id="IPR010998">
    <property type="entry name" value="Integrase_recombinase_N"/>
</dbReference>
<dbReference type="CDD" id="cd00798">
    <property type="entry name" value="INT_XerDC_C"/>
    <property type="match status" value="1"/>
</dbReference>
<keyword evidence="10 11" id="KW-0131">Cell cycle</keyword>
<comment type="function">
    <text evidence="11">Site-specific tyrosine recombinase, which acts by catalyzing the cutting and rejoining of the recombining DNA molecules. The XerC-XerD complex is essential to convert dimers of the bacterial chromosome into monomers to permit their segregation at cell division. It also contributes to the segregational stability of plasmids.</text>
</comment>
<feature type="active site" evidence="11">
    <location>
        <position position="244"/>
    </location>
</feature>
<protein>
    <recommendedName>
        <fullName evidence="11 12">Tyrosine recombinase XerC</fullName>
    </recommendedName>
</protein>
<dbReference type="InterPro" id="IPR044068">
    <property type="entry name" value="CB"/>
</dbReference>
<comment type="similarity">
    <text evidence="2 11">Belongs to the 'phage' integrase family. XerC subfamily.</text>
</comment>
<evidence type="ECO:0000256" key="6">
    <source>
        <dbReference type="ARBA" id="ARBA00022829"/>
    </source>
</evidence>
<dbReference type="NCBIfam" id="TIGR02224">
    <property type="entry name" value="recomb_XerC"/>
    <property type="match status" value="1"/>
</dbReference>
<reference evidence="17 18" key="1">
    <citation type="submission" date="2019-11" db="EMBL/GenBank/DDBJ databases">
        <authorList>
            <person name="Cho J.-C."/>
        </authorList>
    </citation>
    <scope>NUCLEOTIDE SEQUENCE [LARGE SCALE GENOMIC DNA]</scope>
    <source>
        <strain evidence="16 17">JH1073</strain>
        <strain evidence="15 18">JH702</strain>
    </source>
</reference>
<keyword evidence="17" id="KW-1185">Reference proteome</keyword>
<dbReference type="Proteomes" id="UP001321249">
    <property type="component" value="Unassembled WGS sequence"/>
</dbReference>
<dbReference type="NCBIfam" id="TIGR02225">
    <property type="entry name" value="recomb_XerD"/>
    <property type="match status" value="1"/>
</dbReference>
<evidence type="ECO:0000256" key="11">
    <source>
        <dbReference type="HAMAP-Rule" id="MF_01808"/>
    </source>
</evidence>
<evidence type="ECO:0000256" key="8">
    <source>
        <dbReference type="ARBA" id="ARBA00023125"/>
    </source>
</evidence>
<dbReference type="EMBL" id="CP046147">
    <property type="protein sequence ID" value="WFG39266.1"/>
    <property type="molecule type" value="Genomic_DNA"/>
</dbReference>
<dbReference type="PANTHER" id="PTHR30349">
    <property type="entry name" value="PHAGE INTEGRASE-RELATED"/>
    <property type="match status" value="1"/>
</dbReference>
<dbReference type="PANTHER" id="PTHR30349:SF81">
    <property type="entry name" value="TYROSINE RECOMBINASE XERC"/>
    <property type="match status" value="1"/>
</dbReference>
<feature type="active site" evidence="11">
    <location>
        <position position="247"/>
    </location>
</feature>
<keyword evidence="4 11" id="KW-0963">Cytoplasm</keyword>
<keyword evidence="5 11" id="KW-0132">Cell division</keyword>
<evidence type="ECO:0000256" key="5">
    <source>
        <dbReference type="ARBA" id="ARBA00022618"/>
    </source>
</evidence>
<evidence type="ECO:0000256" key="1">
    <source>
        <dbReference type="ARBA" id="ARBA00004496"/>
    </source>
</evidence>
<keyword evidence="8 11" id="KW-0238">DNA-binding</keyword>
<organism evidence="16 17">
    <name type="scientific">Candidatus Lucifugimonas marina</name>
    <dbReference type="NCBI Taxonomy" id="3038979"/>
    <lineage>
        <taxon>Bacteria</taxon>
        <taxon>Bacillati</taxon>
        <taxon>Chloroflexota</taxon>
        <taxon>Dehalococcoidia</taxon>
        <taxon>SAR202 cluster</taxon>
        <taxon>Candidatus Lucifugimonadales</taxon>
        <taxon>Candidatus Lucifugimonadaceae</taxon>
        <taxon>Candidatus Lucifugimonas</taxon>
    </lineage>
</organism>
<comment type="subunit">
    <text evidence="11">Forms a cyclic heterotetrameric complex composed of two molecules of XerC and two molecules of XerD.</text>
</comment>
<keyword evidence="6 11" id="KW-0159">Chromosome partition</keyword>
<evidence type="ECO:0000259" key="13">
    <source>
        <dbReference type="PROSITE" id="PS51898"/>
    </source>
</evidence>
<dbReference type="InterPro" id="IPR011932">
    <property type="entry name" value="Recomb_XerD"/>
</dbReference>
<dbReference type="AlphaFoldDB" id="A0AAJ5ZFX0"/>
<proteinExistence type="inferred from homology"/>
<feature type="domain" description="Tyr recombinase" evidence="13">
    <location>
        <begin position="108"/>
        <end position="292"/>
    </location>
</feature>
<dbReference type="InterPro" id="IPR002104">
    <property type="entry name" value="Integrase_catalytic"/>
</dbReference>
<dbReference type="InterPro" id="IPR023009">
    <property type="entry name" value="Tyrosine_recombinase_XerC/XerD"/>
</dbReference>
<dbReference type="InterPro" id="IPR004107">
    <property type="entry name" value="Integrase_SAM-like_N"/>
</dbReference>
<dbReference type="SUPFAM" id="SSF56349">
    <property type="entry name" value="DNA breaking-rejoining enzymes"/>
    <property type="match status" value="1"/>
</dbReference>
<feature type="active site" evidence="11">
    <location>
        <position position="173"/>
    </location>
</feature>
<keyword evidence="7 11" id="KW-0229">DNA integration</keyword>
<evidence type="ECO:0000313" key="15">
    <source>
        <dbReference type="EMBL" id="MDG0866005.1"/>
    </source>
</evidence>
<evidence type="ECO:0000256" key="2">
    <source>
        <dbReference type="ARBA" id="ARBA00006657"/>
    </source>
</evidence>
<evidence type="ECO:0000256" key="4">
    <source>
        <dbReference type="ARBA" id="ARBA00022490"/>
    </source>
</evidence>
<dbReference type="Pfam" id="PF00589">
    <property type="entry name" value="Phage_integrase"/>
    <property type="match status" value="1"/>
</dbReference>
<dbReference type="InterPro" id="IPR050090">
    <property type="entry name" value="Tyrosine_recombinase_XerCD"/>
</dbReference>
<sequence>MLAELESFINYLSVERGHSGHTLSAYRNDLSSLHVFLVENDKSGSHWNNVSESDIRSYLLDLDERGYAPSTKSRKIAAVKSFFKFLHQEQIIDENPLTDVRQPKAGQSLPKALTIEEVDLLLDAASDTDTAEEARDIAMVELMYAAGLRVSELVGLDLRDVDLDAGIVRTIGKGSKERVIPIYESAVESIAEYITYSRSAHIRDTSEEALFLNRRGTRLTRQAYWLRLNKLAIKVGISSKITPHMLRHSFATHLLHGGASLRHVQELLGHSSIATTQIYTHLSNDHVRSEYAKAHPRA</sequence>
<evidence type="ECO:0000313" key="17">
    <source>
        <dbReference type="Proteomes" id="UP001219901"/>
    </source>
</evidence>
<dbReference type="GO" id="GO:0007059">
    <property type="term" value="P:chromosome segregation"/>
    <property type="evidence" value="ECO:0007669"/>
    <property type="project" value="UniProtKB-UniRule"/>
</dbReference>
<dbReference type="InterPro" id="IPR011010">
    <property type="entry name" value="DNA_brk_join_enz"/>
</dbReference>
<comment type="subcellular location">
    <subcellularLocation>
        <location evidence="1 11">Cytoplasm</location>
    </subcellularLocation>
</comment>
<evidence type="ECO:0000256" key="7">
    <source>
        <dbReference type="ARBA" id="ARBA00022908"/>
    </source>
</evidence>
<dbReference type="InterPro" id="IPR011931">
    <property type="entry name" value="Recomb_XerC"/>
</dbReference>
<evidence type="ECO:0000313" key="16">
    <source>
        <dbReference type="EMBL" id="WFG39266.1"/>
    </source>
</evidence>
<name>A0AAJ5ZFX0_9CHLR</name>
<dbReference type="Pfam" id="PF02899">
    <property type="entry name" value="Phage_int_SAM_1"/>
    <property type="match status" value="1"/>
</dbReference>
<dbReference type="GO" id="GO:0051301">
    <property type="term" value="P:cell division"/>
    <property type="evidence" value="ECO:0007669"/>
    <property type="project" value="UniProtKB-UniRule"/>
</dbReference>
<dbReference type="GO" id="GO:0005737">
    <property type="term" value="C:cytoplasm"/>
    <property type="evidence" value="ECO:0007669"/>
    <property type="project" value="UniProtKB-SubCell"/>
</dbReference>
<evidence type="ECO:0000256" key="10">
    <source>
        <dbReference type="ARBA" id="ARBA00023306"/>
    </source>
</evidence>
<feature type="active site" evidence="11">
    <location>
        <position position="149"/>
    </location>
</feature>
<evidence type="ECO:0000313" key="18">
    <source>
        <dbReference type="Proteomes" id="UP001321249"/>
    </source>
</evidence>
<evidence type="ECO:0000256" key="12">
    <source>
        <dbReference type="NCBIfam" id="TIGR02224"/>
    </source>
</evidence>
<dbReference type="Gene3D" id="1.10.150.130">
    <property type="match status" value="1"/>
</dbReference>
<gene>
    <name evidence="16" type="primary">xerD</name>
    <name evidence="11" type="synonym">xerC</name>
    <name evidence="15" type="ORF">GKO46_02840</name>
    <name evidence="16" type="ORF">GKO48_06420</name>
</gene>
<accession>A0AAJ5ZFX0</accession>
<dbReference type="Proteomes" id="UP001219901">
    <property type="component" value="Chromosome"/>
</dbReference>
<dbReference type="NCBIfam" id="NF001399">
    <property type="entry name" value="PRK00283.1"/>
    <property type="match status" value="1"/>
</dbReference>
<feature type="active site" evidence="11">
    <location>
        <position position="270"/>
    </location>
</feature>
<dbReference type="HAMAP" id="MF_01808">
    <property type="entry name" value="Recomb_XerC_XerD"/>
    <property type="match status" value="1"/>
</dbReference>
<keyword evidence="9 11" id="KW-0233">DNA recombination</keyword>
<dbReference type="PROSITE" id="PS51900">
    <property type="entry name" value="CB"/>
    <property type="match status" value="1"/>
</dbReference>
<dbReference type="GO" id="GO:0003677">
    <property type="term" value="F:DNA binding"/>
    <property type="evidence" value="ECO:0007669"/>
    <property type="project" value="UniProtKB-UniRule"/>
</dbReference>
<feature type="domain" description="Core-binding (CB)" evidence="14">
    <location>
        <begin position="1"/>
        <end position="87"/>
    </location>
</feature>
<comment type="similarity">
    <text evidence="3">Belongs to the 'phage' integrase family. XerD subfamily.</text>
</comment>
<dbReference type="GO" id="GO:0006313">
    <property type="term" value="P:DNA transposition"/>
    <property type="evidence" value="ECO:0007669"/>
    <property type="project" value="UniProtKB-UniRule"/>
</dbReference>